<evidence type="ECO:0000313" key="2">
    <source>
        <dbReference type="EMBL" id="RDJ28239.1"/>
    </source>
</evidence>
<dbReference type="PRINTS" id="PR00111">
    <property type="entry name" value="ABHYDROLASE"/>
</dbReference>
<dbReference type="InterPro" id="IPR029058">
    <property type="entry name" value="AB_hydrolase_fold"/>
</dbReference>
<dbReference type="OrthoDB" id="9815441at2"/>
<dbReference type="RefSeq" id="WP_114828364.1">
    <property type="nucleotide sequence ID" value="NZ_QQTO01000037.1"/>
</dbReference>
<dbReference type="Pfam" id="PF12697">
    <property type="entry name" value="Abhydrolase_6"/>
    <property type="match status" value="1"/>
</dbReference>
<reference evidence="3" key="1">
    <citation type="submission" date="2018-07" db="EMBL/GenBank/DDBJ databases">
        <authorList>
            <person name="Safronova V.I."/>
            <person name="Chirak E.R."/>
            <person name="Sazanova A.L."/>
        </authorList>
    </citation>
    <scope>NUCLEOTIDE SEQUENCE [LARGE SCALE GENOMIC DNA]</scope>
    <source>
        <strain evidence="3">RCAM04685</strain>
    </source>
</reference>
<dbReference type="PANTHER" id="PTHR43689">
    <property type="entry name" value="HYDROLASE"/>
    <property type="match status" value="1"/>
</dbReference>
<organism evidence="2 3">
    <name type="scientific">Bosea caraganae</name>
    <dbReference type="NCBI Taxonomy" id="2763117"/>
    <lineage>
        <taxon>Bacteria</taxon>
        <taxon>Pseudomonadati</taxon>
        <taxon>Pseudomonadota</taxon>
        <taxon>Alphaproteobacteria</taxon>
        <taxon>Hyphomicrobiales</taxon>
        <taxon>Boseaceae</taxon>
        <taxon>Bosea</taxon>
    </lineage>
</organism>
<dbReference type="EMBL" id="QQTP01000002">
    <property type="protein sequence ID" value="RDJ28239.1"/>
    <property type="molecule type" value="Genomic_DNA"/>
</dbReference>
<dbReference type="Proteomes" id="UP000255207">
    <property type="component" value="Unassembled WGS sequence"/>
</dbReference>
<dbReference type="InterPro" id="IPR000639">
    <property type="entry name" value="Epox_hydrolase-like"/>
</dbReference>
<protein>
    <submittedName>
        <fullName evidence="2">Alpha/beta hydrolase</fullName>
    </submittedName>
</protein>
<comment type="caution">
    <text evidence="2">The sequence shown here is derived from an EMBL/GenBank/DDBJ whole genome shotgun (WGS) entry which is preliminary data.</text>
</comment>
<name>A0A370LAJ1_9HYPH</name>
<dbReference type="InterPro" id="IPR000073">
    <property type="entry name" value="AB_hydrolase_1"/>
</dbReference>
<gene>
    <name evidence="2" type="ORF">DWE98_06560</name>
</gene>
<dbReference type="PRINTS" id="PR00412">
    <property type="entry name" value="EPOXHYDRLASE"/>
</dbReference>
<sequence>MLTRALLFIPVLLIGGLLLRTELIGAEAERQNPPKGSFLTLPGGRLHYVERRPEGESRGTVVLVHGASSDHADLLATLGPELGHYRVIALDRPGHGWSDRLEGRAMADPARQAAAIMQGLDQIAPEPFVLVAHSLAGAMSVRIALDRPERLSGLVLLGAVTHPWPTGLEWYYHVASWPVVGPVFTRLIGIPAVDLLLPAGVKAVFAPQPVPPGYIEAGEIKLLLRPATFEANAQDLAALHAFVTAQAPRYRELRMPVVAITGDSDAIVSPILHSAAIAREAPLGRFVLLPGVGHMPHHAAPEIIVEAIDQIAGPRSGLALN</sequence>
<proteinExistence type="predicted"/>
<feature type="domain" description="AB hydrolase-1" evidence="1">
    <location>
        <begin position="61"/>
        <end position="307"/>
    </location>
</feature>
<dbReference type="GO" id="GO:0016787">
    <property type="term" value="F:hydrolase activity"/>
    <property type="evidence" value="ECO:0007669"/>
    <property type="project" value="UniProtKB-KW"/>
</dbReference>
<dbReference type="AlphaFoldDB" id="A0A370LAJ1"/>
<dbReference type="PANTHER" id="PTHR43689:SF8">
    <property type="entry name" value="ALPHA_BETA-HYDROLASES SUPERFAMILY PROTEIN"/>
    <property type="match status" value="1"/>
</dbReference>
<evidence type="ECO:0000313" key="3">
    <source>
        <dbReference type="Proteomes" id="UP000255207"/>
    </source>
</evidence>
<keyword evidence="3" id="KW-1185">Reference proteome</keyword>
<evidence type="ECO:0000259" key="1">
    <source>
        <dbReference type="Pfam" id="PF12697"/>
    </source>
</evidence>
<accession>A0A370LAJ1</accession>
<keyword evidence="2" id="KW-0378">Hydrolase</keyword>
<dbReference type="SUPFAM" id="SSF53474">
    <property type="entry name" value="alpha/beta-Hydrolases"/>
    <property type="match status" value="1"/>
</dbReference>
<dbReference type="Gene3D" id="3.40.50.1820">
    <property type="entry name" value="alpha/beta hydrolase"/>
    <property type="match status" value="1"/>
</dbReference>